<accession>A0A1T5DVP9</accession>
<feature type="signal peptide" evidence="3">
    <location>
        <begin position="1"/>
        <end position="21"/>
    </location>
</feature>
<gene>
    <name evidence="4" type="ORF">SAMN05660750_02128</name>
</gene>
<feature type="chain" id="PRO_5012211134" evidence="3">
    <location>
        <begin position="22"/>
        <end position="345"/>
    </location>
</feature>
<dbReference type="AlphaFoldDB" id="A0A1T5DVP9"/>
<dbReference type="RefSeq" id="WP_079591449.1">
    <property type="nucleotide sequence ID" value="NZ_FUYX01000005.1"/>
</dbReference>
<dbReference type="PANTHER" id="PTHR30222">
    <property type="entry name" value="SPERMIDINE/PUTRESCINE-BINDING PERIPLASMIC PROTEIN"/>
    <property type="match status" value="1"/>
</dbReference>
<proteinExistence type="predicted"/>
<dbReference type="Pfam" id="PF13416">
    <property type="entry name" value="SBP_bac_8"/>
    <property type="match status" value="1"/>
</dbReference>
<dbReference type="PANTHER" id="PTHR30222:SF2">
    <property type="entry name" value="ABC TRANSPORTER SUBSTRATE-BINDING PROTEIN"/>
    <property type="match status" value="1"/>
</dbReference>
<protein>
    <submittedName>
        <fullName evidence="4">Putative spermidine/putrescine transport system substrate-binding protein</fullName>
    </submittedName>
</protein>
<evidence type="ECO:0000256" key="2">
    <source>
        <dbReference type="ARBA" id="ARBA00022764"/>
    </source>
</evidence>
<dbReference type="SUPFAM" id="SSF53850">
    <property type="entry name" value="Periplasmic binding protein-like II"/>
    <property type="match status" value="1"/>
</dbReference>
<dbReference type="Gene3D" id="3.40.190.10">
    <property type="entry name" value="Periplasmic binding protein-like II"/>
    <property type="match status" value="2"/>
</dbReference>
<evidence type="ECO:0000313" key="5">
    <source>
        <dbReference type="Proteomes" id="UP000190130"/>
    </source>
</evidence>
<dbReference type="EMBL" id="FUYX01000005">
    <property type="protein sequence ID" value="SKB75729.1"/>
    <property type="molecule type" value="Genomic_DNA"/>
</dbReference>
<name>A0A1T5DVP9_9HYPH</name>
<dbReference type="CDD" id="cd13589">
    <property type="entry name" value="PBP2_polyamine_RpCGA009"/>
    <property type="match status" value="1"/>
</dbReference>
<dbReference type="OrthoDB" id="9815444at2"/>
<evidence type="ECO:0000313" key="4">
    <source>
        <dbReference type="EMBL" id="SKB75729.1"/>
    </source>
</evidence>
<reference evidence="4 5" key="1">
    <citation type="submission" date="2017-02" db="EMBL/GenBank/DDBJ databases">
        <authorList>
            <person name="Peterson S.W."/>
        </authorList>
    </citation>
    <scope>NUCLEOTIDE SEQUENCE [LARGE SCALE GENOMIC DNA]</scope>
    <source>
        <strain evidence="4 5">DSM 9653</strain>
    </source>
</reference>
<keyword evidence="1 3" id="KW-0732">Signal</keyword>
<keyword evidence="2" id="KW-0574">Periplasm</keyword>
<evidence type="ECO:0000256" key="1">
    <source>
        <dbReference type="ARBA" id="ARBA00022729"/>
    </source>
</evidence>
<evidence type="ECO:0000256" key="3">
    <source>
        <dbReference type="SAM" id="SignalP"/>
    </source>
</evidence>
<dbReference type="InterPro" id="IPR006059">
    <property type="entry name" value="SBP"/>
</dbReference>
<organism evidence="4 5">
    <name type="scientific">Bosea thiooxidans</name>
    <dbReference type="NCBI Taxonomy" id="53254"/>
    <lineage>
        <taxon>Bacteria</taxon>
        <taxon>Pseudomonadati</taxon>
        <taxon>Pseudomonadota</taxon>
        <taxon>Alphaproteobacteria</taxon>
        <taxon>Hyphomicrobiales</taxon>
        <taxon>Boseaceae</taxon>
        <taxon>Bosea</taxon>
    </lineage>
</organism>
<dbReference type="Proteomes" id="UP000190130">
    <property type="component" value="Unassembled WGS sequence"/>
</dbReference>
<sequence>MKKLIVAATALTLLAPGIVTAKELVFSSWGGAYQEAIRKAWIQPFTKESGIKVEEDTGPETAKIKAMVDTKSVTWDVVTAGGGGLMRGVRQGLFEKITPEMVNTDHVIPGARNDYGVASEIFSTLVGFSTKAFPASGAQPKSFADFWDVAKFPGKRTLPDKPETVVEAALLADGVPMADIYKTLSTEAGLKRSLDKIRALKPQVAVWWASGAQPVQALGSGEVVMALGWNGRFQAGIESKLPIAMAWDQQIPQVGFFMIPKGAPNKAEAVAFLNYIAKPENNARLSEYVAYGPTSEKALAGIPAARMETLPSTPDRLKNALFLDIEWWADNGAKVTEAYTAMLKE</sequence>